<keyword evidence="1" id="KW-0479">Metal-binding</keyword>
<organism evidence="4 5">
    <name type="scientific">Edaphochlamys debaryana</name>
    <dbReference type="NCBI Taxonomy" id="47281"/>
    <lineage>
        <taxon>Eukaryota</taxon>
        <taxon>Viridiplantae</taxon>
        <taxon>Chlorophyta</taxon>
        <taxon>core chlorophytes</taxon>
        <taxon>Chlorophyceae</taxon>
        <taxon>CS clade</taxon>
        <taxon>Chlamydomonadales</taxon>
        <taxon>Chlamydomonadales incertae sedis</taxon>
        <taxon>Edaphochlamys</taxon>
    </lineage>
</organism>
<dbReference type="GO" id="GO:0008270">
    <property type="term" value="F:zinc ion binding"/>
    <property type="evidence" value="ECO:0007669"/>
    <property type="project" value="UniProtKB-KW"/>
</dbReference>
<feature type="compositionally biased region" description="Polar residues" evidence="2">
    <location>
        <begin position="1"/>
        <end position="17"/>
    </location>
</feature>
<reference evidence="4" key="1">
    <citation type="journal article" date="2020" name="bioRxiv">
        <title>Comparative genomics of Chlamydomonas.</title>
        <authorList>
            <person name="Craig R.J."/>
            <person name="Hasan A.R."/>
            <person name="Ness R.W."/>
            <person name="Keightley P.D."/>
        </authorList>
    </citation>
    <scope>NUCLEOTIDE SEQUENCE</scope>
    <source>
        <strain evidence="4">CCAP 11/70</strain>
    </source>
</reference>
<dbReference type="InterPro" id="IPR036875">
    <property type="entry name" value="Znf_CCHC_sf"/>
</dbReference>
<name>A0A835Y6P2_9CHLO</name>
<feature type="compositionally biased region" description="Low complexity" evidence="2">
    <location>
        <begin position="288"/>
        <end position="307"/>
    </location>
</feature>
<comment type="caution">
    <text evidence="4">The sequence shown here is derived from an EMBL/GenBank/DDBJ whole genome shotgun (WGS) entry which is preliminary data.</text>
</comment>
<sequence>MDPQNTDPSEQSPTAEEQTADPRAVAGQPVNVQLDANVLLVAAMAHVNQPPVSHSLESRPATGLVPVEKQDFSVETTRKANKSVAQWIGICVMMIMLACAARSIEVNTKPGTAFVLSLVQPLPVLERLVATVYKELYNGVVPSFEWLTDWLTTELASADDSIQTRSWRRIIVAFAKPWQFKSVDALIAFTEEMRVVFLTWDTNCWVAFICELCPNTVAALVAWQIINGKCMPWNDWNAFVRHLRANGAHMWTYEKSDKPPPPNNSGNNGNGHGSGKRQHEPSSHAAKRPAAASASGSGAGPSTSRPSVPCFEPSSIPLAQRLPERPSNDRSSYGCYIDGLKSDDRASLSKDHKCWLCKAAGHTVDDCPKCQTFFDKGRFFFWKK</sequence>
<dbReference type="AlphaFoldDB" id="A0A835Y6P2"/>
<dbReference type="PROSITE" id="PS50158">
    <property type="entry name" value="ZF_CCHC"/>
    <property type="match status" value="1"/>
</dbReference>
<proteinExistence type="predicted"/>
<keyword evidence="1" id="KW-0863">Zinc-finger</keyword>
<keyword evidence="1" id="KW-0862">Zinc</keyword>
<protein>
    <recommendedName>
        <fullName evidence="3">CCHC-type domain-containing protein</fullName>
    </recommendedName>
</protein>
<feature type="region of interest" description="Disordered" evidence="2">
    <location>
        <begin position="252"/>
        <end position="310"/>
    </location>
</feature>
<gene>
    <name evidence="4" type="ORF">HYH03_005991</name>
</gene>
<evidence type="ECO:0000256" key="2">
    <source>
        <dbReference type="SAM" id="MobiDB-lite"/>
    </source>
</evidence>
<dbReference type="EMBL" id="JAEHOE010000021">
    <property type="protein sequence ID" value="KAG2496072.1"/>
    <property type="molecule type" value="Genomic_DNA"/>
</dbReference>
<evidence type="ECO:0000313" key="4">
    <source>
        <dbReference type="EMBL" id="KAG2496072.1"/>
    </source>
</evidence>
<evidence type="ECO:0000259" key="3">
    <source>
        <dbReference type="PROSITE" id="PS50158"/>
    </source>
</evidence>
<dbReference type="SUPFAM" id="SSF57756">
    <property type="entry name" value="Retrovirus zinc finger-like domains"/>
    <property type="match status" value="1"/>
</dbReference>
<keyword evidence="5" id="KW-1185">Reference proteome</keyword>
<feature type="region of interest" description="Disordered" evidence="2">
    <location>
        <begin position="1"/>
        <end position="25"/>
    </location>
</feature>
<accession>A0A835Y6P2</accession>
<feature type="domain" description="CCHC-type" evidence="3">
    <location>
        <begin position="353"/>
        <end position="369"/>
    </location>
</feature>
<dbReference type="InterPro" id="IPR001878">
    <property type="entry name" value="Znf_CCHC"/>
</dbReference>
<evidence type="ECO:0000256" key="1">
    <source>
        <dbReference type="PROSITE-ProRule" id="PRU00047"/>
    </source>
</evidence>
<evidence type="ECO:0000313" key="5">
    <source>
        <dbReference type="Proteomes" id="UP000612055"/>
    </source>
</evidence>
<dbReference type="GO" id="GO:0003676">
    <property type="term" value="F:nucleic acid binding"/>
    <property type="evidence" value="ECO:0007669"/>
    <property type="project" value="InterPro"/>
</dbReference>
<dbReference type="Proteomes" id="UP000612055">
    <property type="component" value="Unassembled WGS sequence"/>
</dbReference>